<dbReference type="RefSeq" id="WP_317994576.1">
    <property type="nucleotide sequence ID" value="NZ_AP025523.1"/>
</dbReference>
<evidence type="ECO:0000313" key="2">
    <source>
        <dbReference type="Proteomes" id="UP001317532"/>
    </source>
</evidence>
<proteinExistence type="predicted"/>
<organism evidence="1 2">
    <name type="scientific">Vulcanimicrobium alpinum</name>
    <dbReference type="NCBI Taxonomy" id="3016050"/>
    <lineage>
        <taxon>Bacteria</taxon>
        <taxon>Bacillati</taxon>
        <taxon>Vulcanimicrobiota</taxon>
        <taxon>Vulcanimicrobiia</taxon>
        <taxon>Vulcanimicrobiales</taxon>
        <taxon>Vulcanimicrobiaceae</taxon>
        <taxon>Vulcanimicrobium</taxon>
    </lineage>
</organism>
<evidence type="ECO:0000313" key="1">
    <source>
        <dbReference type="EMBL" id="BDE06950.1"/>
    </source>
</evidence>
<dbReference type="KEGG" id="vab:WPS_22260"/>
<accession>A0AAN1XX01</accession>
<reference evidence="1 2" key="1">
    <citation type="journal article" date="2022" name="ISME Commun">
        <title>Vulcanimicrobium alpinus gen. nov. sp. nov., the first cultivated representative of the candidate phylum 'Eremiobacterota', is a metabolically versatile aerobic anoxygenic phototroph.</title>
        <authorList>
            <person name="Yabe S."/>
            <person name="Muto K."/>
            <person name="Abe K."/>
            <person name="Yokota A."/>
            <person name="Staudigel H."/>
            <person name="Tebo B.M."/>
        </authorList>
    </citation>
    <scope>NUCLEOTIDE SEQUENCE [LARGE SCALE GENOMIC DNA]</scope>
    <source>
        <strain evidence="1 2">WC8-2</strain>
    </source>
</reference>
<sequence length="127" mass="14078">MSERVRGSVLNVHNLGAIVRLDDGRLVAAPIGDVNKNRAAYTRALERKDVTLPFDLVGKMVVLAQTRVDEVTPTTPTPALTDPSFEAQIAAYLKSTEAWAPSDRPQPFERHLVRKRQRAKVFRSDGA</sequence>
<dbReference type="AlphaFoldDB" id="A0AAN1XX01"/>
<name>A0AAN1XX01_UNVUL</name>
<dbReference type="EMBL" id="AP025523">
    <property type="protein sequence ID" value="BDE06950.1"/>
    <property type="molecule type" value="Genomic_DNA"/>
</dbReference>
<dbReference type="Proteomes" id="UP001317532">
    <property type="component" value="Chromosome"/>
</dbReference>
<gene>
    <name evidence="1" type="ORF">WPS_22260</name>
</gene>
<protein>
    <submittedName>
        <fullName evidence="1">Uncharacterized protein</fullName>
    </submittedName>
</protein>
<keyword evidence="2" id="KW-1185">Reference proteome</keyword>